<evidence type="ECO:0000259" key="1">
    <source>
        <dbReference type="Pfam" id="PF13488"/>
    </source>
</evidence>
<evidence type="ECO:0000313" key="3">
    <source>
        <dbReference type="Proteomes" id="UP000199664"/>
    </source>
</evidence>
<gene>
    <name evidence="2" type="ORF">SAMN04515666_102769</name>
</gene>
<dbReference type="AlphaFoldDB" id="A0A1H7M973"/>
<name>A0A1H7M973_9HYPH</name>
<dbReference type="RefSeq" id="WP_208862240.1">
    <property type="nucleotide sequence ID" value="NZ_FOAN01000002.1"/>
</dbReference>
<dbReference type="InterPro" id="IPR039567">
    <property type="entry name" value="Gly-zipper"/>
</dbReference>
<keyword evidence="3" id="KW-1185">Reference proteome</keyword>
<feature type="domain" description="Glycine zipper" evidence="1">
    <location>
        <begin position="32"/>
        <end position="75"/>
    </location>
</feature>
<protein>
    <submittedName>
        <fullName evidence="2">Glycine zipper</fullName>
    </submittedName>
</protein>
<evidence type="ECO:0000313" key="2">
    <source>
        <dbReference type="EMBL" id="SEL07681.1"/>
    </source>
</evidence>
<organism evidence="2 3">
    <name type="scientific">Bosea lupini</name>
    <dbReference type="NCBI Taxonomy" id="1036779"/>
    <lineage>
        <taxon>Bacteria</taxon>
        <taxon>Pseudomonadati</taxon>
        <taxon>Pseudomonadota</taxon>
        <taxon>Alphaproteobacteria</taxon>
        <taxon>Hyphomicrobiales</taxon>
        <taxon>Boseaceae</taxon>
        <taxon>Bosea</taxon>
    </lineage>
</organism>
<dbReference type="Proteomes" id="UP000199664">
    <property type="component" value="Unassembled WGS sequence"/>
</dbReference>
<reference evidence="3" key="1">
    <citation type="submission" date="2016-10" db="EMBL/GenBank/DDBJ databases">
        <authorList>
            <person name="Varghese N."/>
            <person name="Submissions S."/>
        </authorList>
    </citation>
    <scope>NUCLEOTIDE SEQUENCE [LARGE SCALE GENOMIC DNA]</scope>
    <source>
        <strain evidence="3">LMG 26383,CCUG 61248,R- 45681</strain>
    </source>
</reference>
<dbReference type="EMBL" id="FOAN01000002">
    <property type="protein sequence ID" value="SEL07681.1"/>
    <property type="molecule type" value="Genomic_DNA"/>
</dbReference>
<accession>A0A1H7M973</accession>
<proteinExistence type="predicted"/>
<dbReference type="STRING" id="1036779.SAMN04515666_102769"/>
<sequence>MTIPMTMKKLLLVATAVTALGACTPREERTATGALIGAGAGAVIGGAATGRAGGALAGAAIGGASGAIIGNATSPDQICYGRDEWGRRVRYAC</sequence>
<dbReference type="Pfam" id="PF13488">
    <property type="entry name" value="Gly-zipper_Omp"/>
    <property type="match status" value="1"/>
</dbReference>